<evidence type="ECO:0000313" key="2">
    <source>
        <dbReference type="Proteomes" id="UP001597173"/>
    </source>
</evidence>
<evidence type="ECO:0000313" key="1">
    <source>
        <dbReference type="EMBL" id="MFD1328290.1"/>
    </source>
</evidence>
<sequence length="135" mass="14359">MDGVFQRLARASRAVVESVHGDAVKVVPLVRLGGVNAKAEPDLASAFETVACFFENTLSETDATLRPLTGQGRMLHASPAITASIREVEGRELSSETVLVRLRDGQAFQISSSRPDGVGTILATLNRVQPIAEST</sequence>
<reference evidence="2" key="1">
    <citation type="journal article" date="2019" name="Int. J. Syst. Evol. Microbiol.">
        <title>The Global Catalogue of Microorganisms (GCM) 10K type strain sequencing project: providing services to taxonomists for standard genome sequencing and annotation.</title>
        <authorList>
            <consortium name="The Broad Institute Genomics Platform"/>
            <consortium name="The Broad Institute Genome Sequencing Center for Infectious Disease"/>
            <person name="Wu L."/>
            <person name="Ma J."/>
        </authorList>
    </citation>
    <scope>NUCLEOTIDE SEQUENCE [LARGE SCALE GENOMIC DNA]</scope>
    <source>
        <strain evidence="2">CCUG 55609</strain>
    </source>
</reference>
<comment type="caution">
    <text evidence="1">The sequence shown here is derived from an EMBL/GenBank/DDBJ whole genome shotgun (WGS) entry which is preliminary data.</text>
</comment>
<protein>
    <submittedName>
        <fullName evidence="1">Uncharacterized protein</fullName>
    </submittedName>
</protein>
<dbReference type="Proteomes" id="UP001597173">
    <property type="component" value="Unassembled WGS sequence"/>
</dbReference>
<dbReference type="RefSeq" id="WP_374838473.1">
    <property type="nucleotide sequence ID" value="NZ_JBHEEW010000007.1"/>
</dbReference>
<dbReference type="EMBL" id="JBHTNF010000005">
    <property type="protein sequence ID" value="MFD1328290.1"/>
    <property type="molecule type" value="Genomic_DNA"/>
</dbReference>
<proteinExistence type="predicted"/>
<name>A0ABW3YWJ3_MYCRA</name>
<gene>
    <name evidence="1" type="ORF">ACFQ33_10345</name>
</gene>
<accession>A0ABW3YWJ3</accession>
<keyword evidence="2" id="KW-1185">Reference proteome</keyword>
<organism evidence="1 2">
    <name type="scientific">Mycoplana ramosa</name>
    <name type="common">Mycoplana bullata</name>
    <dbReference type="NCBI Taxonomy" id="40837"/>
    <lineage>
        <taxon>Bacteria</taxon>
        <taxon>Pseudomonadati</taxon>
        <taxon>Pseudomonadota</taxon>
        <taxon>Alphaproteobacteria</taxon>
        <taxon>Hyphomicrobiales</taxon>
        <taxon>Rhizobiaceae</taxon>
        <taxon>Mycoplana</taxon>
    </lineage>
</organism>